<dbReference type="Proteomes" id="UP001652627">
    <property type="component" value="Chromosome 6"/>
</dbReference>
<feature type="domain" description="Maestro/Maestro-like HEAT-repeats" evidence="1">
    <location>
        <begin position="65"/>
        <end position="206"/>
    </location>
</feature>
<dbReference type="GeneID" id="136992332"/>
<dbReference type="InterPro" id="IPR045206">
    <property type="entry name" value="Maestro_heat-like_prot"/>
</dbReference>
<dbReference type="PANTHER" id="PTHR23120">
    <property type="entry name" value="MAESTRO-RELATED HEAT DOMAIN-CONTAINING"/>
    <property type="match status" value="1"/>
</dbReference>
<sequence>MGVGLLAREMRKSSRRLRAFFLRRLSALLRLEEPLREIPAMAFLVELLACPGLCWKMIDNVLNLFVRYLQSDRRVMRGLVLRGLVLLCESPRMVRKMQFLLPVIMERLRDVDRDVSTKALVVLTNVVRIMDKKTVACIAPVLVEKLLPLFDDESSHVRELSIHLFRDVLEIVVDTKDHRLEKQVHCSLLPLLFHGHDESPSVGQQGPWRCLRALGMPQLPKA</sequence>
<accession>A0ABM4EPU8</accession>
<organism evidence="2 3">
    <name type="scientific">Apteryx mantelli</name>
    <name type="common">North Island brown kiwi</name>
    <dbReference type="NCBI Taxonomy" id="2696672"/>
    <lineage>
        <taxon>Eukaryota</taxon>
        <taxon>Metazoa</taxon>
        <taxon>Chordata</taxon>
        <taxon>Craniata</taxon>
        <taxon>Vertebrata</taxon>
        <taxon>Euteleostomi</taxon>
        <taxon>Archelosauria</taxon>
        <taxon>Archosauria</taxon>
        <taxon>Dinosauria</taxon>
        <taxon>Saurischia</taxon>
        <taxon>Theropoda</taxon>
        <taxon>Coelurosauria</taxon>
        <taxon>Aves</taxon>
        <taxon>Palaeognathae</taxon>
        <taxon>Apterygiformes</taxon>
        <taxon>Apterygidae</taxon>
        <taxon>Apteryx</taxon>
    </lineage>
</organism>
<dbReference type="PANTHER" id="PTHR23120:SF42">
    <property type="entry name" value="MAESTRO HEAT-LIKE REPEAT FAMILY MEMBER 3"/>
    <property type="match status" value="1"/>
</dbReference>
<evidence type="ECO:0000313" key="3">
    <source>
        <dbReference type="RefSeq" id="XP_067154710.1"/>
    </source>
</evidence>
<dbReference type="Gene3D" id="1.25.10.10">
    <property type="entry name" value="Leucine-rich Repeat Variant"/>
    <property type="match status" value="1"/>
</dbReference>
<gene>
    <name evidence="3" type="primary">LOC136992332</name>
</gene>
<evidence type="ECO:0000313" key="2">
    <source>
        <dbReference type="Proteomes" id="UP001652627"/>
    </source>
</evidence>
<keyword evidence="2" id="KW-1185">Reference proteome</keyword>
<protein>
    <submittedName>
        <fullName evidence="3">Maestro heat-like repeat-containing protein family member 7</fullName>
    </submittedName>
</protein>
<dbReference type="RefSeq" id="XP_067154710.1">
    <property type="nucleotide sequence ID" value="XM_067298609.1"/>
</dbReference>
<dbReference type="InterPro" id="IPR016024">
    <property type="entry name" value="ARM-type_fold"/>
</dbReference>
<dbReference type="InterPro" id="IPR055406">
    <property type="entry name" value="HEAT_Maestro"/>
</dbReference>
<dbReference type="InterPro" id="IPR011989">
    <property type="entry name" value="ARM-like"/>
</dbReference>
<dbReference type="Pfam" id="PF23227">
    <property type="entry name" value="HEAT_MROH2B_C"/>
    <property type="match status" value="1"/>
</dbReference>
<evidence type="ECO:0000259" key="1">
    <source>
        <dbReference type="Pfam" id="PF23227"/>
    </source>
</evidence>
<name>A0ABM4EPU8_9AVES</name>
<dbReference type="SUPFAM" id="SSF48371">
    <property type="entry name" value="ARM repeat"/>
    <property type="match status" value="1"/>
</dbReference>
<reference evidence="3" key="1">
    <citation type="submission" date="2025-08" db="UniProtKB">
        <authorList>
            <consortium name="RefSeq"/>
        </authorList>
    </citation>
    <scope>IDENTIFICATION</scope>
    <source>
        <tissue evidence="3">Blood</tissue>
    </source>
</reference>
<proteinExistence type="predicted"/>